<reference evidence="1" key="2">
    <citation type="submission" date="2020-11" db="EMBL/GenBank/DDBJ databases">
        <title>Description of novel Gluconobacter species.</title>
        <authorList>
            <person name="Cleenwerck I."/>
            <person name="Cnockaert M."/>
            <person name="Borremans W."/>
            <person name="Wieme A.D."/>
            <person name="De Vuyst L."/>
            <person name="Vandamme P."/>
        </authorList>
    </citation>
    <scope>NUCLEOTIDE SEQUENCE</scope>
    <source>
        <strain evidence="1">R71697</strain>
    </source>
</reference>
<reference evidence="1" key="1">
    <citation type="submission" date="2020-04" db="EMBL/GenBank/DDBJ databases">
        <authorList>
            <person name="Sombolestani A."/>
        </authorList>
    </citation>
    <scope>NUCLEOTIDE SEQUENCE</scope>
    <source>
        <strain evidence="1">R71697</strain>
    </source>
</reference>
<protein>
    <submittedName>
        <fullName evidence="1">Uncharacterized protein</fullName>
    </submittedName>
</protein>
<dbReference type="EMBL" id="JABCQN010000001">
    <property type="protein sequence ID" value="MBF0869897.1"/>
    <property type="molecule type" value="Genomic_DNA"/>
</dbReference>
<comment type="caution">
    <text evidence="1">The sequence shown here is derived from an EMBL/GenBank/DDBJ whole genome shotgun (WGS) entry which is preliminary data.</text>
</comment>
<evidence type="ECO:0000313" key="2">
    <source>
        <dbReference type="Proteomes" id="UP000661006"/>
    </source>
</evidence>
<proteinExistence type="predicted"/>
<dbReference type="Proteomes" id="UP000661006">
    <property type="component" value="Unassembled WGS sequence"/>
</dbReference>
<sequence length="86" mass="10257">MPKYHDYLPWEADYGHHPWAGQERDLCVDLPKYKPPVVYFDDWRVWGMWSLSDYAHCVTETLKNDYVKLPGFATLYVQKDRFASTP</sequence>
<gene>
    <name evidence="1" type="ORF">HKD32_03340</name>
</gene>
<accession>A0A9Q2IU77</accession>
<evidence type="ECO:0000313" key="1">
    <source>
        <dbReference type="EMBL" id="MBF0869897.1"/>
    </source>
</evidence>
<dbReference type="AlphaFoldDB" id="A0A9Q2IU77"/>
<name>A0A9Q2IU77_GLUJA</name>
<organism evidence="1 2">
    <name type="scientific">Gluconobacter japonicus</name>
    <dbReference type="NCBI Taxonomy" id="376620"/>
    <lineage>
        <taxon>Bacteria</taxon>
        <taxon>Pseudomonadati</taxon>
        <taxon>Pseudomonadota</taxon>
        <taxon>Alphaproteobacteria</taxon>
        <taxon>Acetobacterales</taxon>
        <taxon>Acetobacteraceae</taxon>
        <taxon>Gluconobacter</taxon>
    </lineage>
</organism>